<evidence type="ECO:0000313" key="2">
    <source>
        <dbReference type="EMBL" id="KKR55834.1"/>
    </source>
</evidence>
<dbReference type="Gene3D" id="3.40.50.150">
    <property type="entry name" value="Vaccinia Virus protein VP39"/>
    <property type="match status" value="1"/>
</dbReference>
<dbReference type="CDD" id="cd02440">
    <property type="entry name" value="AdoMet_MTases"/>
    <property type="match status" value="1"/>
</dbReference>
<organism evidence="2 3">
    <name type="scientific">Candidatus Woesebacteria bacterium GW2011_GWF1_40_24</name>
    <dbReference type="NCBI Taxonomy" id="1618601"/>
    <lineage>
        <taxon>Bacteria</taxon>
        <taxon>Candidatus Woeseibacteriota</taxon>
    </lineage>
</organism>
<dbReference type="SUPFAM" id="SSF53335">
    <property type="entry name" value="S-adenosyl-L-methionine-dependent methyltransferases"/>
    <property type="match status" value="1"/>
</dbReference>
<dbReference type="AlphaFoldDB" id="A0A0G0RT07"/>
<protein>
    <recommendedName>
        <fullName evidence="1">Methyltransferase type 11 domain-containing protein</fullName>
    </recommendedName>
</protein>
<name>A0A0G0RT07_9BACT</name>
<evidence type="ECO:0000313" key="3">
    <source>
        <dbReference type="Proteomes" id="UP000034627"/>
    </source>
</evidence>
<reference evidence="2 3" key="1">
    <citation type="journal article" date="2015" name="Nature">
        <title>rRNA introns, odd ribosomes, and small enigmatic genomes across a large radiation of phyla.</title>
        <authorList>
            <person name="Brown C.T."/>
            <person name="Hug L.A."/>
            <person name="Thomas B.C."/>
            <person name="Sharon I."/>
            <person name="Castelle C.J."/>
            <person name="Singh A."/>
            <person name="Wilkins M.J."/>
            <person name="Williams K.H."/>
            <person name="Banfield J.F."/>
        </authorList>
    </citation>
    <scope>NUCLEOTIDE SEQUENCE [LARGE SCALE GENOMIC DNA]</scope>
</reference>
<dbReference type="Proteomes" id="UP000034627">
    <property type="component" value="Unassembled WGS sequence"/>
</dbReference>
<dbReference type="PANTHER" id="PTHR43861:SF1">
    <property type="entry name" value="TRANS-ACONITATE 2-METHYLTRANSFERASE"/>
    <property type="match status" value="1"/>
</dbReference>
<dbReference type="PANTHER" id="PTHR43861">
    <property type="entry name" value="TRANS-ACONITATE 2-METHYLTRANSFERASE-RELATED"/>
    <property type="match status" value="1"/>
</dbReference>
<accession>A0A0G0RT07</accession>
<dbReference type="InterPro" id="IPR029063">
    <property type="entry name" value="SAM-dependent_MTases_sf"/>
</dbReference>
<dbReference type="EMBL" id="LBYR01000013">
    <property type="protein sequence ID" value="KKR55834.1"/>
    <property type="molecule type" value="Genomic_DNA"/>
</dbReference>
<dbReference type="GO" id="GO:0008757">
    <property type="term" value="F:S-adenosylmethionine-dependent methyltransferase activity"/>
    <property type="evidence" value="ECO:0007669"/>
    <property type="project" value="InterPro"/>
</dbReference>
<dbReference type="PATRIC" id="fig|1618601.3.peg.261"/>
<evidence type="ECO:0000259" key="1">
    <source>
        <dbReference type="Pfam" id="PF08241"/>
    </source>
</evidence>
<dbReference type="InterPro" id="IPR013216">
    <property type="entry name" value="Methyltransf_11"/>
</dbReference>
<dbReference type="Pfam" id="PF08241">
    <property type="entry name" value="Methyltransf_11"/>
    <property type="match status" value="1"/>
</dbReference>
<feature type="domain" description="Methyltransferase type 11" evidence="1">
    <location>
        <begin position="56"/>
        <end position="147"/>
    </location>
</feature>
<sequence length="257" mass="29057">MRKDNKNTSWQKVAPWYNKITDEGRGHYYHQHVVIPGVLRLLDIGSQPSTVNHKLLDLACGNGVLATSLPKEVEYRGIDIAPSLINQAKKGDHNPKHEYIVSDITKPLPSADFSHVTIILALQNIQNPGRVLQNASQHCKKGGALVIVLNHPAFRIPRQSSWGIDEGRKIQYRRVDKYMSSMQIPINMNPGDRSSKFTMSYHFPLSSYSKMLKDAGFLIEVIEEWTSDKESEGRAAKMENRSRSEIPLFLAIKAIKK</sequence>
<comment type="caution">
    <text evidence="2">The sequence shown here is derived from an EMBL/GenBank/DDBJ whole genome shotgun (WGS) entry which is preliminary data.</text>
</comment>
<gene>
    <name evidence="2" type="ORF">UT93_C0013G0003</name>
</gene>
<proteinExistence type="predicted"/>